<accession>A0A2V1CXP2</accession>
<gene>
    <name evidence="1" type="ORF">DM02DRAFT_468347</name>
</gene>
<dbReference type="STRING" id="97972.A0A2V1CXP2"/>
<proteinExistence type="predicted"/>
<protein>
    <recommendedName>
        <fullName evidence="3">P-loop containing nucleoside triphosphate hydrolase protein</fullName>
    </recommendedName>
</protein>
<evidence type="ECO:0000313" key="2">
    <source>
        <dbReference type="Proteomes" id="UP000244855"/>
    </source>
</evidence>
<dbReference type="EMBL" id="KZ806842">
    <property type="protein sequence ID" value="PVH90029.1"/>
    <property type="molecule type" value="Genomic_DNA"/>
</dbReference>
<keyword evidence="2" id="KW-1185">Reference proteome</keyword>
<evidence type="ECO:0008006" key="3">
    <source>
        <dbReference type="Google" id="ProtNLM"/>
    </source>
</evidence>
<dbReference type="Proteomes" id="UP000244855">
    <property type="component" value="Unassembled WGS sequence"/>
</dbReference>
<dbReference type="SUPFAM" id="SSF52540">
    <property type="entry name" value="P-loop containing nucleoside triphosphate hydrolases"/>
    <property type="match status" value="1"/>
</dbReference>
<dbReference type="OrthoDB" id="6500128at2759"/>
<organism evidence="1 2">
    <name type="scientific">Periconia macrospinosa</name>
    <dbReference type="NCBI Taxonomy" id="97972"/>
    <lineage>
        <taxon>Eukaryota</taxon>
        <taxon>Fungi</taxon>
        <taxon>Dikarya</taxon>
        <taxon>Ascomycota</taxon>
        <taxon>Pezizomycotina</taxon>
        <taxon>Dothideomycetes</taxon>
        <taxon>Pleosporomycetidae</taxon>
        <taxon>Pleosporales</taxon>
        <taxon>Massarineae</taxon>
        <taxon>Periconiaceae</taxon>
        <taxon>Periconia</taxon>
    </lineage>
</organism>
<dbReference type="InterPro" id="IPR027417">
    <property type="entry name" value="P-loop_NTPase"/>
</dbReference>
<evidence type="ECO:0000313" key="1">
    <source>
        <dbReference type="EMBL" id="PVH90029.1"/>
    </source>
</evidence>
<reference evidence="1 2" key="1">
    <citation type="journal article" date="2018" name="Sci. Rep.">
        <title>Comparative genomics provides insights into the lifestyle and reveals functional heterogeneity of dark septate endophytic fungi.</title>
        <authorList>
            <person name="Knapp D.G."/>
            <person name="Nemeth J.B."/>
            <person name="Barry K."/>
            <person name="Hainaut M."/>
            <person name="Henrissat B."/>
            <person name="Johnson J."/>
            <person name="Kuo A."/>
            <person name="Lim J.H.P."/>
            <person name="Lipzen A."/>
            <person name="Nolan M."/>
            <person name="Ohm R.A."/>
            <person name="Tamas L."/>
            <person name="Grigoriev I.V."/>
            <person name="Spatafora J.W."/>
            <person name="Nagy L.G."/>
            <person name="Kovacs G.M."/>
        </authorList>
    </citation>
    <scope>NUCLEOTIDE SEQUENCE [LARGE SCALE GENOMIC DNA]</scope>
    <source>
        <strain evidence="1 2">DSE2036</strain>
    </source>
</reference>
<dbReference type="AlphaFoldDB" id="A0A2V1CXP2"/>
<feature type="non-terminal residue" evidence="1">
    <location>
        <position position="76"/>
    </location>
</feature>
<dbReference type="Gene3D" id="3.40.50.300">
    <property type="entry name" value="P-loop containing nucleotide triphosphate hydrolases"/>
    <property type="match status" value="1"/>
</dbReference>
<feature type="non-terminal residue" evidence="1">
    <location>
        <position position="1"/>
    </location>
</feature>
<sequence length="76" mass="8568">ERQLFNLARLSITSSPIVVMDEATSSIDDKTERVARAFIRERFKGKTIVGVVHRLGSLVEEDWDSYVLMDGGRVAE</sequence>
<name>A0A2V1CXP2_9PLEO</name>